<dbReference type="AlphaFoldDB" id="A0AAU9JHB8"/>
<gene>
    <name evidence="1" type="ORF">BSTOLATCC_MIC37824</name>
</gene>
<reference evidence="1" key="1">
    <citation type="submission" date="2021-09" db="EMBL/GenBank/DDBJ databases">
        <authorList>
            <consortium name="AG Swart"/>
            <person name="Singh M."/>
            <person name="Singh A."/>
            <person name="Seah K."/>
            <person name="Emmerich C."/>
        </authorList>
    </citation>
    <scope>NUCLEOTIDE SEQUENCE</scope>
    <source>
        <strain evidence="1">ATCC30299</strain>
    </source>
</reference>
<evidence type="ECO:0008006" key="3">
    <source>
        <dbReference type="Google" id="ProtNLM"/>
    </source>
</evidence>
<organism evidence="1 2">
    <name type="scientific">Blepharisma stoltei</name>
    <dbReference type="NCBI Taxonomy" id="1481888"/>
    <lineage>
        <taxon>Eukaryota</taxon>
        <taxon>Sar</taxon>
        <taxon>Alveolata</taxon>
        <taxon>Ciliophora</taxon>
        <taxon>Postciliodesmatophora</taxon>
        <taxon>Heterotrichea</taxon>
        <taxon>Heterotrichida</taxon>
        <taxon>Blepharismidae</taxon>
        <taxon>Blepharisma</taxon>
    </lineage>
</organism>
<name>A0AAU9JHB8_9CILI</name>
<protein>
    <recommendedName>
        <fullName evidence="3">Secreted protein</fullName>
    </recommendedName>
</protein>
<comment type="caution">
    <text evidence="1">The sequence shown here is derived from an EMBL/GenBank/DDBJ whole genome shotgun (WGS) entry which is preliminary data.</text>
</comment>
<dbReference type="EMBL" id="CAJZBQ010000037">
    <property type="protein sequence ID" value="CAG9325078.1"/>
    <property type="molecule type" value="Genomic_DNA"/>
</dbReference>
<sequence length="158" mass="17652">MLSISFLNFSSLYASIFSKSFNFCVFGSEECLGADGDVNFVPRPLKRIVKLLLFCSIDGSVTFSAETSRPSENCCRENWGFVGDGRAGIASIEEKCLHGSFRVHMTQRPCWGSVERSSLTANSNSFLRNSSSAFWSSWPFWFNVASIDSSINKYFSEI</sequence>
<keyword evidence="2" id="KW-1185">Reference proteome</keyword>
<proteinExistence type="predicted"/>
<evidence type="ECO:0000313" key="2">
    <source>
        <dbReference type="Proteomes" id="UP001162131"/>
    </source>
</evidence>
<accession>A0AAU9JHB8</accession>
<evidence type="ECO:0000313" key="1">
    <source>
        <dbReference type="EMBL" id="CAG9325078.1"/>
    </source>
</evidence>
<dbReference type="Proteomes" id="UP001162131">
    <property type="component" value="Unassembled WGS sequence"/>
</dbReference>